<keyword evidence="4" id="KW-0349">Heme</keyword>
<keyword evidence="5" id="KW-0812">Transmembrane</keyword>
<dbReference type="InterPro" id="IPR036396">
    <property type="entry name" value="Cyt_P450_sf"/>
</dbReference>
<dbReference type="OrthoDB" id="1470350at2759"/>
<protein>
    <recommendedName>
        <fullName evidence="13">Cytochrome P450</fullName>
    </recommendedName>
</protein>
<keyword evidence="9" id="KW-0503">Monooxygenase</keyword>
<dbReference type="InterPro" id="IPR051103">
    <property type="entry name" value="Plant_metabolite_P450s"/>
</dbReference>
<keyword evidence="6" id="KW-0479">Metal-binding</keyword>
<dbReference type="PANTHER" id="PTHR24298:SF59">
    <property type="entry name" value="CYTOCHROME P450, FAMILY 705, SUBFAMILY A, POLYPEPTIDE 25-RELATED"/>
    <property type="match status" value="1"/>
</dbReference>
<dbReference type="GO" id="GO:0005506">
    <property type="term" value="F:iron ion binding"/>
    <property type="evidence" value="ECO:0007669"/>
    <property type="project" value="InterPro"/>
</dbReference>
<comment type="similarity">
    <text evidence="3">Belongs to the cytochrome P450 family.</text>
</comment>
<reference evidence="11" key="1">
    <citation type="submission" date="2019-07" db="EMBL/GenBank/DDBJ databases">
        <authorList>
            <person name="Dittberner H."/>
        </authorList>
    </citation>
    <scope>NUCLEOTIDE SEQUENCE [LARGE SCALE GENOMIC DNA]</scope>
</reference>
<dbReference type="Proteomes" id="UP000489600">
    <property type="component" value="Unassembled WGS sequence"/>
</dbReference>
<evidence type="ECO:0000256" key="2">
    <source>
        <dbReference type="ARBA" id="ARBA00004167"/>
    </source>
</evidence>
<dbReference type="GO" id="GO:0016020">
    <property type="term" value="C:membrane"/>
    <property type="evidence" value="ECO:0007669"/>
    <property type="project" value="UniProtKB-SubCell"/>
</dbReference>
<evidence type="ECO:0000256" key="9">
    <source>
        <dbReference type="ARBA" id="ARBA00023033"/>
    </source>
</evidence>
<evidence type="ECO:0000256" key="5">
    <source>
        <dbReference type="ARBA" id="ARBA00022692"/>
    </source>
</evidence>
<keyword evidence="8" id="KW-0560">Oxidoreductase</keyword>
<evidence type="ECO:0000313" key="12">
    <source>
        <dbReference type="Proteomes" id="UP000489600"/>
    </source>
</evidence>
<keyword evidence="4" id="KW-0408">Iron</keyword>
<dbReference type="GO" id="GO:0016709">
    <property type="term" value="F:oxidoreductase activity, acting on paired donors, with incorporation or reduction of molecular oxygen, NAD(P)H as one donor, and incorporation of one atom of oxygen"/>
    <property type="evidence" value="ECO:0007669"/>
    <property type="project" value="TreeGrafter"/>
</dbReference>
<dbReference type="PANTHER" id="PTHR24298">
    <property type="entry name" value="FLAVONOID 3'-MONOOXYGENASE-RELATED"/>
    <property type="match status" value="1"/>
</dbReference>
<accession>A0A565BCE6</accession>
<evidence type="ECO:0008006" key="13">
    <source>
        <dbReference type="Google" id="ProtNLM"/>
    </source>
</evidence>
<dbReference type="EMBL" id="CABITT030000003">
    <property type="protein sequence ID" value="VVA99034.1"/>
    <property type="molecule type" value="Genomic_DNA"/>
</dbReference>
<evidence type="ECO:0000256" key="8">
    <source>
        <dbReference type="ARBA" id="ARBA00023002"/>
    </source>
</evidence>
<evidence type="ECO:0000256" key="4">
    <source>
        <dbReference type="ARBA" id="ARBA00022617"/>
    </source>
</evidence>
<evidence type="ECO:0000256" key="6">
    <source>
        <dbReference type="ARBA" id="ARBA00022723"/>
    </source>
</evidence>
<sequence length="71" mass="8036">MAYEIYRPHDVNISSRGVIANGESLVFGSSSLVTAPYGDYWKFMKKLLAKKLLRNRAVTRHPCRGVRAILL</sequence>
<dbReference type="SUPFAM" id="SSF48264">
    <property type="entry name" value="Cytochrome P450"/>
    <property type="match status" value="1"/>
</dbReference>
<name>A0A565BCE6_9BRAS</name>
<keyword evidence="10" id="KW-0472">Membrane</keyword>
<gene>
    <name evidence="11" type="ORF">ANE_LOCUS9479</name>
</gene>
<evidence type="ECO:0000313" key="11">
    <source>
        <dbReference type="EMBL" id="VVA99034.1"/>
    </source>
</evidence>
<evidence type="ECO:0000256" key="3">
    <source>
        <dbReference type="ARBA" id="ARBA00010617"/>
    </source>
</evidence>
<keyword evidence="7" id="KW-1133">Transmembrane helix</keyword>
<comment type="caution">
    <text evidence="11">The sequence shown here is derived from an EMBL/GenBank/DDBJ whole genome shotgun (WGS) entry which is preliminary data.</text>
</comment>
<evidence type="ECO:0000256" key="10">
    <source>
        <dbReference type="ARBA" id="ARBA00023136"/>
    </source>
</evidence>
<organism evidence="11 12">
    <name type="scientific">Arabis nemorensis</name>
    <dbReference type="NCBI Taxonomy" id="586526"/>
    <lineage>
        <taxon>Eukaryota</taxon>
        <taxon>Viridiplantae</taxon>
        <taxon>Streptophyta</taxon>
        <taxon>Embryophyta</taxon>
        <taxon>Tracheophyta</taxon>
        <taxon>Spermatophyta</taxon>
        <taxon>Magnoliopsida</taxon>
        <taxon>eudicotyledons</taxon>
        <taxon>Gunneridae</taxon>
        <taxon>Pentapetalae</taxon>
        <taxon>rosids</taxon>
        <taxon>malvids</taxon>
        <taxon>Brassicales</taxon>
        <taxon>Brassicaceae</taxon>
        <taxon>Arabideae</taxon>
        <taxon>Arabis</taxon>
    </lineage>
</organism>
<evidence type="ECO:0000256" key="7">
    <source>
        <dbReference type="ARBA" id="ARBA00022989"/>
    </source>
</evidence>
<evidence type="ECO:0000256" key="1">
    <source>
        <dbReference type="ARBA" id="ARBA00001971"/>
    </source>
</evidence>
<dbReference type="GO" id="GO:0020037">
    <property type="term" value="F:heme binding"/>
    <property type="evidence" value="ECO:0007669"/>
    <property type="project" value="InterPro"/>
</dbReference>
<comment type="subcellular location">
    <subcellularLocation>
        <location evidence="2">Membrane</location>
        <topology evidence="2">Single-pass membrane protein</topology>
    </subcellularLocation>
</comment>
<dbReference type="AlphaFoldDB" id="A0A565BCE6"/>
<comment type="cofactor">
    <cofactor evidence="1">
        <name>heme</name>
        <dbReference type="ChEBI" id="CHEBI:30413"/>
    </cofactor>
</comment>
<proteinExistence type="inferred from homology"/>
<keyword evidence="12" id="KW-1185">Reference proteome</keyword>